<dbReference type="Pfam" id="PF00916">
    <property type="entry name" value="Sulfate_transp"/>
    <property type="match status" value="1"/>
</dbReference>
<dbReference type="PROSITE" id="PS50801">
    <property type="entry name" value="STAS"/>
    <property type="match status" value="1"/>
</dbReference>
<accession>A0A2S2QV66</accession>
<comment type="subcellular location">
    <subcellularLocation>
        <location evidence="1">Membrane</location>
        <topology evidence="1">Multi-pass membrane protein</topology>
    </subcellularLocation>
</comment>
<evidence type="ECO:0000256" key="2">
    <source>
        <dbReference type="ARBA" id="ARBA00022692"/>
    </source>
</evidence>
<dbReference type="OrthoDB" id="288203at2759"/>
<reference evidence="7" key="1">
    <citation type="submission" date="2018-04" db="EMBL/GenBank/DDBJ databases">
        <title>Transcriptome assembly of Sipha flava.</title>
        <authorList>
            <person name="Scully E.D."/>
            <person name="Geib S.M."/>
            <person name="Palmer N.A."/>
            <person name="Koch K."/>
            <person name="Bradshaw J."/>
            <person name="Heng-Moss T."/>
            <person name="Sarath G."/>
        </authorList>
    </citation>
    <scope>NUCLEOTIDE SEQUENCE</scope>
</reference>
<dbReference type="InterPro" id="IPR002645">
    <property type="entry name" value="STAS_dom"/>
</dbReference>
<feature type="transmembrane region" description="Helical" evidence="5">
    <location>
        <begin position="427"/>
        <end position="446"/>
    </location>
</feature>
<keyword evidence="4 5" id="KW-0472">Membrane</keyword>
<dbReference type="SUPFAM" id="SSF52091">
    <property type="entry name" value="SpoIIaa-like"/>
    <property type="match status" value="1"/>
</dbReference>
<proteinExistence type="predicted"/>
<dbReference type="InterPro" id="IPR011547">
    <property type="entry name" value="SLC26A/SulP_dom"/>
</dbReference>
<evidence type="ECO:0000256" key="5">
    <source>
        <dbReference type="SAM" id="Phobius"/>
    </source>
</evidence>
<feature type="transmembrane region" description="Helical" evidence="5">
    <location>
        <begin position="159"/>
        <end position="183"/>
    </location>
</feature>
<name>A0A2S2QV66_9HEMI</name>
<feature type="transmembrane region" description="Helical" evidence="5">
    <location>
        <begin position="481"/>
        <end position="505"/>
    </location>
</feature>
<evidence type="ECO:0000256" key="4">
    <source>
        <dbReference type="ARBA" id="ARBA00023136"/>
    </source>
</evidence>
<keyword evidence="3 5" id="KW-1133">Transmembrane helix</keyword>
<protein>
    <submittedName>
        <fullName evidence="7">Sodium-independent sulfate anion transporter</fullName>
    </submittedName>
</protein>
<dbReference type="GO" id="GO:0016020">
    <property type="term" value="C:membrane"/>
    <property type="evidence" value="ECO:0007669"/>
    <property type="project" value="UniProtKB-SubCell"/>
</dbReference>
<gene>
    <name evidence="7" type="primary">SLC26A11_3</name>
    <name evidence="7" type="ORF">g.8747</name>
</gene>
<feature type="transmembrane region" description="Helical" evidence="5">
    <location>
        <begin position="189"/>
        <end position="207"/>
    </location>
</feature>
<feature type="transmembrane region" description="Helical" evidence="5">
    <location>
        <begin position="280"/>
        <end position="302"/>
    </location>
</feature>
<dbReference type="InterPro" id="IPR036513">
    <property type="entry name" value="STAS_dom_sf"/>
</dbReference>
<dbReference type="PANTHER" id="PTHR11814">
    <property type="entry name" value="SULFATE TRANSPORTER"/>
    <property type="match status" value="1"/>
</dbReference>
<dbReference type="Pfam" id="PF01740">
    <property type="entry name" value="STAS"/>
    <property type="match status" value="1"/>
</dbReference>
<dbReference type="EMBL" id="GGMS01012422">
    <property type="protein sequence ID" value="MBY81625.1"/>
    <property type="molecule type" value="Transcribed_RNA"/>
</dbReference>
<dbReference type="CDD" id="cd07042">
    <property type="entry name" value="STAS_SulP_like_sulfate_transporter"/>
    <property type="match status" value="1"/>
</dbReference>
<organism evidence="7">
    <name type="scientific">Sipha flava</name>
    <name type="common">yellow sugarcane aphid</name>
    <dbReference type="NCBI Taxonomy" id="143950"/>
    <lineage>
        <taxon>Eukaryota</taxon>
        <taxon>Metazoa</taxon>
        <taxon>Ecdysozoa</taxon>
        <taxon>Arthropoda</taxon>
        <taxon>Hexapoda</taxon>
        <taxon>Insecta</taxon>
        <taxon>Pterygota</taxon>
        <taxon>Neoptera</taxon>
        <taxon>Paraneoptera</taxon>
        <taxon>Hemiptera</taxon>
        <taxon>Sternorrhyncha</taxon>
        <taxon>Aphidomorpha</taxon>
        <taxon>Aphidoidea</taxon>
        <taxon>Aphididae</taxon>
        <taxon>Sipha</taxon>
    </lineage>
</organism>
<dbReference type="Gene3D" id="3.30.750.24">
    <property type="entry name" value="STAS domain"/>
    <property type="match status" value="1"/>
</dbReference>
<dbReference type="GO" id="GO:0055085">
    <property type="term" value="P:transmembrane transport"/>
    <property type="evidence" value="ECO:0007669"/>
    <property type="project" value="InterPro"/>
</dbReference>
<evidence type="ECO:0000256" key="3">
    <source>
        <dbReference type="ARBA" id="ARBA00022989"/>
    </source>
</evidence>
<dbReference type="AlphaFoldDB" id="A0A2S2QV66"/>
<evidence type="ECO:0000259" key="6">
    <source>
        <dbReference type="PROSITE" id="PS50801"/>
    </source>
</evidence>
<keyword evidence="2 5" id="KW-0812">Transmembrane</keyword>
<sequence>MTVTDKDTNSSMNSRDDAYKCSLGSDDFILVEEIISERKVSTIETMQGMCPWLKRKLRGMVAMKNVKRRLPILTWLSCYTVEDGLGDVMAGVTVGLTVIPQSMAYAGLAGLPPQYGLYGSFLGTFIYTFVGSCKDVPMGPTAIVSLMTYSTVHGYEPAYATLLCFLTGVIQLAMGVCGLGIIIDFVSGPVSSGFTSAVALLIIASQIKDLIGVHGTGSSIWEMACSLYRDAGNISPGDTIIGAGCIVFLLGLRVIAEVRIGPPDPSQQTPAERYTNKSLWLIGSIRNSIIVISCTVLSYVFIESRRGDRSADDTLPYKIIGHVPAGLPEFRAPQFSMQHGNQTVGFLDMVSAMKSNIVVLPLIGLLENISICKAFARGKTVDATQELLAIGLCNIGNSFVHGFPGSGSFSRSAVNNASGVRTPLSGLYTAVLVIVALLFLTPHFYYIPKTCLAAVIVTAVVFMVEVRVVKPIYRSKKSDLIPGLFTFFACLFLPLEIGVLFGIGLNLTSILYHAARPKISIREYKTRAGFKCLMLTPDRCLVFPSADYVRNLVTKHSLKRNMPVVIDCSHVYGADFTAAKVIEMLTKDFSDRGQALFFYNLKPSVVEVFKGVKPKELVFYYHKKELDRLLQKIAEQRNPVLEPLLQK</sequence>
<dbReference type="InterPro" id="IPR001902">
    <property type="entry name" value="SLC26A/SulP_fam"/>
</dbReference>
<evidence type="ECO:0000313" key="7">
    <source>
        <dbReference type="EMBL" id="MBY81625.1"/>
    </source>
</evidence>
<feature type="domain" description="STAS" evidence="6">
    <location>
        <begin position="541"/>
        <end position="610"/>
    </location>
</feature>
<feature type="transmembrane region" description="Helical" evidence="5">
    <location>
        <begin position="452"/>
        <end position="469"/>
    </location>
</feature>
<evidence type="ECO:0000256" key="1">
    <source>
        <dbReference type="ARBA" id="ARBA00004141"/>
    </source>
</evidence>